<evidence type="ECO:0000313" key="2">
    <source>
        <dbReference type="Proteomes" id="UP001066276"/>
    </source>
</evidence>
<evidence type="ECO:0000313" key="1">
    <source>
        <dbReference type="EMBL" id="KAJ1173580.1"/>
    </source>
</evidence>
<sequence length="84" mass="9378">MNMRLVLMSVKAVQEMRQVSDPEMEPSDGVLREGKRKVIPPCWLKDFVLGYIAGESCVGSRLWEKHPEALHCYAEVGCGGVEAE</sequence>
<keyword evidence="2" id="KW-1185">Reference proteome</keyword>
<reference evidence="1" key="1">
    <citation type="journal article" date="2022" name="bioRxiv">
        <title>Sequencing and chromosome-scale assembly of the giantPleurodeles waltlgenome.</title>
        <authorList>
            <person name="Brown T."/>
            <person name="Elewa A."/>
            <person name="Iarovenko S."/>
            <person name="Subramanian E."/>
            <person name="Araus A.J."/>
            <person name="Petzold A."/>
            <person name="Susuki M."/>
            <person name="Suzuki K.-i.T."/>
            <person name="Hayashi T."/>
            <person name="Toyoda A."/>
            <person name="Oliveira C."/>
            <person name="Osipova E."/>
            <person name="Leigh N.D."/>
            <person name="Simon A."/>
            <person name="Yun M.H."/>
        </authorList>
    </citation>
    <scope>NUCLEOTIDE SEQUENCE</scope>
    <source>
        <strain evidence="1">20211129_DDA</strain>
        <tissue evidence="1">Liver</tissue>
    </source>
</reference>
<accession>A0AAV7TBH5</accession>
<name>A0AAV7TBH5_PLEWA</name>
<dbReference type="EMBL" id="JANPWB010000007">
    <property type="protein sequence ID" value="KAJ1173580.1"/>
    <property type="molecule type" value="Genomic_DNA"/>
</dbReference>
<dbReference type="Proteomes" id="UP001066276">
    <property type="component" value="Chromosome 4_1"/>
</dbReference>
<organism evidence="1 2">
    <name type="scientific">Pleurodeles waltl</name>
    <name type="common">Iberian ribbed newt</name>
    <dbReference type="NCBI Taxonomy" id="8319"/>
    <lineage>
        <taxon>Eukaryota</taxon>
        <taxon>Metazoa</taxon>
        <taxon>Chordata</taxon>
        <taxon>Craniata</taxon>
        <taxon>Vertebrata</taxon>
        <taxon>Euteleostomi</taxon>
        <taxon>Amphibia</taxon>
        <taxon>Batrachia</taxon>
        <taxon>Caudata</taxon>
        <taxon>Salamandroidea</taxon>
        <taxon>Salamandridae</taxon>
        <taxon>Pleurodelinae</taxon>
        <taxon>Pleurodeles</taxon>
    </lineage>
</organism>
<protein>
    <submittedName>
        <fullName evidence="1">Uncharacterized protein</fullName>
    </submittedName>
</protein>
<comment type="caution">
    <text evidence="1">The sequence shown here is derived from an EMBL/GenBank/DDBJ whole genome shotgun (WGS) entry which is preliminary data.</text>
</comment>
<proteinExistence type="predicted"/>
<gene>
    <name evidence="1" type="ORF">NDU88_005410</name>
</gene>
<dbReference type="AlphaFoldDB" id="A0AAV7TBH5"/>